<gene>
    <name evidence="1" type="ORF">BP6252_07069</name>
</gene>
<keyword evidence="2" id="KW-1185">Reference proteome</keyword>
<sequence>MLPASATSTPVLCCGEGFADCGVATVASCIDRWDLKDVDAGDVEQRRNAASCKDKNVDKMTGAVPDVGAKTGRGYGAAKVLRRNLTTGTGSGYTP</sequence>
<dbReference type="AlphaFoldDB" id="A0A3D8RGK0"/>
<accession>A0A3D8RGK0</accession>
<name>A0A3D8RGK0_9HELO</name>
<reference evidence="1 2" key="1">
    <citation type="journal article" date="2018" name="IMA Fungus">
        <title>IMA Genome-F 9: Draft genome sequence of Annulohypoxylon stygium, Aspergillus mulundensis, Berkeleyomyces basicola (syn. Thielaviopsis basicola), Ceratocystis smalleyi, two Cercospora beticola strains, Coleophoma cylindrospora, Fusarium fracticaudum, Phialophora cf. hyalina, and Morchella septimelata.</title>
        <authorList>
            <person name="Wingfield B.D."/>
            <person name="Bills G.F."/>
            <person name="Dong Y."/>
            <person name="Huang W."/>
            <person name="Nel W.J."/>
            <person name="Swalarsk-Parry B.S."/>
            <person name="Vaghefi N."/>
            <person name="Wilken P.M."/>
            <person name="An Z."/>
            <person name="de Beer Z.W."/>
            <person name="De Vos L."/>
            <person name="Chen L."/>
            <person name="Duong T.A."/>
            <person name="Gao Y."/>
            <person name="Hammerbacher A."/>
            <person name="Kikkert J.R."/>
            <person name="Li Y."/>
            <person name="Li H."/>
            <person name="Li K."/>
            <person name="Li Q."/>
            <person name="Liu X."/>
            <person name="Ma X."/>
            <person name="Naidoo K."/>
            <person name="Pethybridge S.J."/>
            <person name="Sun J."/>
            <person name="Steenkamp E.T."/>
            <person name="van der Nest M.A."/>
            <person name="van Wyk S."/>
            <person name="Wingfield M.J."/>
            <person name="Xiong C."/>
            <person name="Yue Q."/>
            <person name="Zhang X."/>
        </authorList>
    </citation>
    <scope>NUCLEOTIDE SEQUENCE [LARGE SCALE GENOMIC DNA]</scope>
    <source>
        <strain evidence="1 2">BP6252</strain>
    </source>
</reference>
<dbReference type="Proteomes" id="UP000256645">
    <property type="component" value="Unassembled WGS sequence"/>
</dbReference>
<evidence type="ECO:0000313" key="1">
    <source>
        <dbReference type="EMBL" id="RDW73162.1"/>
    </source>
</evidence>
<evidence type="ECO:0000313" key="2">
    <source>
        <dbReference type="Proteomes" id="UP000256645"/>
    </source>
</evidence>
<proteinExistence type="predicted"/>
<organism evidence="1 2">
    <name type="scientific">Coleophoma cylindrospora</name>
    <dbReference type="NCBI Taxonomy" id="1849047"/>
    <lineage>
        <taxon>Eukaryota</taxon>
        <taxon>Fungi</taxon>
        <taxon>Dikarya</taxon>
        <taxon>Ascomycota</taxon>
        <taxon>Pezizomycotina</taxon>
        <taxon>Leotiomycetes</taxon>
        <taxon>Helotiales</taxon>
        <taxon>Dermateaceae</taxon>
        <taxon>Coleophoma</taxon>
    </lineage>
</organism>
<comment type="caution">
    <text evidence="1">The sequence shown here is derived from an EMBL/GenBank/DDBJ whole genome shotgun (WGS) entry which is preliminary data.</text>
</comment>
<dbReference type="EMBL" id="PDLM01000007">
    <property type="protein sequence ID" value="RDW73162.1"/>
    <property type="molecule type" value="Genomic_DNA"/>
</dbReference>
<protein>
    <submittedName>
        <fullName evidence="1">Uncharacterized protein</fullName>
    </submittedName>
</protein>